<dbReference type="InterPro" id="IPR043377">
    <property type="entry name" value="GSTT1/2/3"/>
</dbReference>
<dbReference type="InterPro" id="IPR036249">
    <property type="entry name" value="Thioredoxin-like_sf"/>
</dbReference>
<protein>
    <submittedName>
        <fullName evidence="6">(wild Malaysian banana) hypothetical protein</fullName>
    </submittedName>
</protein>
<dbReference type="SFLD" id="SFLDG00358">
    <property type="entry name" value="Main_(cytGST)"/>
    <property type="match status" value="1"/>
</dbReference>
<evidence type="ECO:0000313" key="6">
    <source>
        <dbReference type="EMBL" id="CAG1838639.1"/>
    </source>
</evidence>
<evidence type="ECO:0000313" key="8">
    <source>
        <dbReference type="Proteomes" id="UP000012960"/>
    </source>
</evidence>
<reference evidence="7" key="2">
    <citation type="submission" date="2021-05" db="UniProtKB">
        <authorList>
            <consortium name="EnsemblPlants"/>
        </authorList>
    </citation>
    <scope>IDENTIFICATION</scope>
    <source>
        <strain evidence="7">subsp. malaccensis</strain>
    </source>
</reference>
<dbReference type="EMBL" id="HG996470">
    <property type="protein sequence ID" value="CAG1838639.1"/>
    <property type="molecule type" value="Genomic_DNA"/>
</dbReference>
<evidence type="ECO:0000256" key="2">
    <source>
        <dbReference type="ARBA" id="ARBA00022575"/>
    </source>
</evidence>
<sequence>MTLKVYGHRLSQPSRAIIIFCKVNGIDFEEVTIDFTTGKHRLPDFKEINPMAEVPAIVHGDLKLFESHAILCYLASAFPGVPDGWYPADIISRAKIQSILDWHHSNLRRGALNYCINSALGPVRSLPLNPQAAIEDEKILSASLSKLETVWLKGDAKFLLGNLQPSVADLSLACEIMQLEVVDEKDRERILGPHPKILEWIDNVKSATSPHFEEVHEHLQEVKARIALLKSA</sequence>
<dbReference type="InterPro" id="IPR040079">
    <property type="entry name" value="Glutathione_S-Trfase"/>
</dbReference>
<dbReference type="Pfam" id="PF13410">
    <property type="entry name" value="GST_C_2"/>
    <property type="match status" value="1"/>
</dbReference>
<dbReference type="OMA" id="HWYPRRH"/>
<keyword evidence="3" id="KW-0808">Transferase</keyword>
<gene>
    <name evidence="6" type="ORF">GSMUA_268160.1</name>
</gene>
<feature type="domain" description="GST N-terminal" evidence="4">
    <location>
        <begin position="1"/>
        <end position="82"/>
    </location>
</feature>
<evidence type="ECO:0000256" key="3">
    <source>
        <dbReference type="ARBA" id="ARBA00022679"/>
    </source>
</evidence>
<dbReference type="GO" id="GO:0009407">
    <property type="term" value="P:toxin catabolic process"/>
    <property type="evidence" value="ECO:0007669"/>
    <property type="project" value="UniProtKB-ARBA"/>
</dbReference>
<dbReference type="OrthoDB" id="422574at2759"/>
<accession>A0A804J5B7</accession>
<dbReference type="Gramene" id="Ma05_t16940.1">
    <property type="protein sequence ID" value="Ma05_p16940.1"/>
    <property type="gene ID" value="Ma05_g16940"/>
</dbReference>
<dbReference type="AlphaFoldDB" id="A0A804J5B7"/>
<dbReference type="PROSITE" id="PS50405">
    <property type="entry name" value="GST_CTER"/>
    <property type="match status" value="1"/>
</dbReference>
<dbReference type="GO" id="GO:0016740">
    <property type="term" value="F:transferase activity"/>
    <property type="evidence" value="ECO:0007669"/>
    <property type="project" value="UniProtKB-KW"/>
</dbReference>
<dbReference type="EnsemblPlants" id="Ma05_t16940.1">
    <property type="protein sequence ID" value="Ma05_p16940.1"/>
    <property type="gene ID" value="Ma05_g16940"/>
</dbReference>
<dbReference type="Gene3D" id="3.40.30.10">
    <property type="entry name" value="Glutaredoxin"/>
    <property type="match status" value="1"/>
</dbReference>
<dbReference type="InterPro" id="IPR004045">
    <property type="entry name" value="Glutathione_S-Trfase_N"/>
</dbReference>
<dbReference type="FunFam" id="1.20.1050.10:FF:000039">
    <property type="entry name" value="Glutathione S-transferase theta-1"/>
    <property type="match status" value="1"/>
</dbReference>
<dbReference type="PROSITE" id="PS50404">
    <property type="entry name" value="GST_NTER"/>
    <property type="match status" value="1"/>
</dbReference>
<dbReference type="SUPFAM" id="SSF47616">
    <property type="entry name" value="GST C-terminal domain-like"/>
    <property type="match status" value="1"/>
</dbReference>
<dbReference type="InterPro" id="IPR010987">
    <property type="entry name" value="Glutathione-S-Trfase_C-like"/>
</dbReference>
<dbReference type="InParanoid" id="A0A804J5B7"/>
<evidence type="ECO:0000256" key="1">
    <source>
        <dbReference type="ARBA" id="ARBA00009899"/>
    </source>
</evidence>
<keyword evidence="8" id="KW-1185">Reference proteome</keyword>
<name>A0A804J5B7_MUSAM</name>
<keyword evidence="2" id="KW-0216">Detoxification</keyword>
<evidence type="ECO:0000259" key="5">
    <source>
        <dbReference type="PROSITE" id="PS50405"/>
    </source>
</evidence>
<dbReference type="InterPro" id="IPR040077">
    <property type="entry name" value="GST_C_Theta"/>
</dbReference>
<evidence type="ECO:0000259" key="4">
    <source>
        <dbReference type="PROSITE" id="PS50404"/>
    </source>
</evidence>
<dbReference type="InterPro" id="IPR036282">
    <property type="entry name" value="Glutathione-S-Trfase_C_sf"/>
</dbReference>
<dbReference type="SMR" id="A0A804J5B7"/>
<dbReference type="CDD" id="cd03183">
    <property type="entry name" value="GST_C_Theta"/>
    <property type="match status" value="1"/>
</dbReference>
<dbReference type="SUPFAM" id="SSF52833">
    <property type="entry name" value="Thioredoxin-like"/>
    <property type="match status" value="1"/>
</dbReference>
<dbReference type="Pfam" id="PF02798">
    <property type="entry name" value="GST_N"/>
    <property type="match status" value="1"/>
</dbReference>
<comment type="similarity">
    <text evidence="1">Belongs to the GST superfamily. Theta family.</text>
</comment>
<feature type="domain" description="GST C-terminal" evidence="5">
    <location>
        <begin position="89"/>
        <end position="226"/>
    </location>
</feature>
<dbReference type="Proteomes" id="UP000012960">
    <property type="component" value="Unplaced"/>
</dbReference>
<reference evidence="6" key="1">
    <citation type="submission" date="2021-03" db="EMBL/GenBank/DDBJ databases">
        <authorList>
            <consortium name="Genoscope - CEA"/>
            <person name="William W."/>
        </authorList>
    </citation>
    <scope>NUCLEOTIDE SEQUENCE</scope>
    <source>
        <strain evidence="6">Doubled-haploid Pahang</strain>
    </source>
</reference>
<proteinExistence type="inferred from homology"/>
<organism evidence="7 8">
    <name type="scientific">Musa acuminata subsp. malaccensis</name>
    <name type="common">Wild banana</name>
    <name type="synonym">Musa malaccensis</name>
    <dbReference type="NCBI Taxonomy" id="214687"/>
    <lineage>
        <taxon>Eukaryota</taxon>
        <taxon>Viridiplantae</taxon>
        <taxon>Streptophyta</taxon>
        <taxon>Embryophyta</taxon>
        <taxon>Tracheophyta</taxon>
        <taxon>Spermatophyta</taxon>
        <taxon>Magnoliopsida</taxon>
        <taxon>Liliopsida</taxon>
        <taxon>Zingiberales</taxon>
        <taxon>Musaceae</taxon>
        <taxon>Musa</taxon>
    </lineage>
</organism>
<dbReference type="SFLD" id="SFLDS00019">
    <property type="entry name" value="Glutathione_Transferase_(cytos"/>
    <property type="match status" value="1"/>
</dbReference>
<dbReference type="PANTHER" id="PTHR44750:SF1">
    <property type="entry name" value="GLUTATHIONE S-TRANSFERASE T1-RELATED"/>
    <property type="match status" value="1"/>
</dbReference>
<dbReference type="InterPro" id="IPR040075">
    <property type="entry name" value="GST_N_Theta"/>
</dbReference>
<dbReference type="Gene3D" id="1.20.1050.10">
    <property type="match status" value="1"/>
</dbReference>
<evidence type="ECO:0000313" key="7">
    <source>
        <dbReference type="EnsemblPlants" id="Ma05_p16940.1"/>
    </source>
</evidence>
<dbReference type="CDD" id="cd03050">
    <property type="entry name" value="GST_N_Theta"/>
    <property type="match status" value="1"/>
</dbReference>
<dbReference type="PANTHER" id="PTHR44750">
    <property type="entry name" value="GLUTATHIONE S-TRANSFERASE T1-RELATED"/>
    <property type="match status" value="1"/>
</dbReference>